<dbReference type="HOGENOM" id="CLU_1248691_0_0_6"/>
<protein>
    <submittedName>
        <fullName evidence="1">Uncharacterized protein</fullName>
    </submittedName>
</protein>
<reference evidence="1 2" key="1">
    <citation type="submission" date="2008-02" db="EMBL/GenBank/DDBJ databases">
        <title>Complete sequence of Shewanella woodyi ATCC 51908.</title>
        <authorList>
            <consortium name="US DOE Joint Genome Institute"/>
            <person name="Copeland A."/>
            <person name="Lucas S."/>
            <person name="Lapidus A."/>
            <person name="Glavina del Rio T."/>
            <person name="Dalin E."/>
            <person name="Tice H."/>
            <person name="Bruce D."/>
            <person name="Goodwin L."/>
            <person name="Pitluck S."/>
            <person name="Sims D."/>
            <person name="Brettin T."/>
            <person name="Detter J.C."/>
            <person name="Han C."/>
            <person name="Kuske C.R."/>
            <person name="Schmutz J."/>
            <person name="Larimer F."/>
            <person name="Land M."/>
            <person name="Hauser L."/>
            <person name="Kyrpides N."/>
            <person name="Lykidis A."/>
            <person name="Zhao J.-S."/>
            <person name="Richardson P."/>
        </authorList>
    </citation>
    <scope>NUCLEOTIDE SEQUENCE [LARGE SCALE GENOMIC DNA]</scope>
    <source>
        <strain evidence="2">ATCC 51908 / MS32</strain>
    </source>
</reference>
<dbReference type="Proteomes" id="UP000002168">
    <property type="component" value="Chromosome"/>
</dbReference>
<dbReference type="eggNOG" id="ENOG50334Y8">
    <property type="taxonomic scope" value="Bacteria"/>
</dbReference>
<gene>
    <name evidence="1" type="ordered locus">Swoo_0900</name>
</gene>
<organism evidence="1 2">
    <name type="scientific">Shewanella woodyi (strain ATCC 51908 / MS32)</name>
    <dbReference type="NCBI Taxonomy" id="392500"/>
    <lineage>
        <taxon>Bacteria</taxon>
        <taxon>Pseudomonadati</taxon>
        <taxon>Pseudomonadota</taxon>
        <taxon>Gammaproteobacteria</taxon>
        <taxon>Alteromonadales</taxon>
        <taxon>Shewanellaceae</taxon>
        <taxon>Shewanella</taxon>
    </lineage>
</organism>
<dbReference type="EMBL" id="CP000961">
    <property type="protein sequence ID" value="ACA85194.1"/>
    <property type="molecule type" value="Genomic_DNA"/>
</dbReference>
<evidence type="ECO:0000313" key="2">
    <source>
        <dbReference type="Proteomes" id="UP000002168"/>
    </source>
</evidence>
<proteinExistence type="predicted"/>
<name>B1KFM8_SHEWM</name>
<dbReference type="KEGG" id="swd:Swoo_0900"/>
<sequence length="186" mass="20817">MATSFISEHSAEFILVPAMKALLEKKFSVVVPIFPWLSREFGNRAKSTHGFSGFNVLALFPRRPKISDNDEVLVTVNGELSVYKEIGLEHGITVIAGCPVATNLWEFASCNEFAWLDIDDAYGYLESIDSLAGKRLTDEEILATVSKSEVHSMDTLEAFIRDTRYVLPAGFFGTRYKPVYFLVAQH</sequence>
<dbReference type="STRING" id="392500.Swoo_0900"/>
<dbReference type="RefSeq" id="WP_012323541.1">
    <property type="nucleotide sequence ID" value="NC_010506.1"/>
</dbReference>
<dbReference type="AlphaFoldDB" id="B1KFM8"/>
<evidence type="ECO:0000313" key="1">
    <source>
        <dbReference type="EMBL" id="ACA85194.1"/>
    </source>
</evidence>
<keyword evidence="2" id="KW-1185">Reference proteome</keyword>
<accession>B1KFM8</accession>